<organism evidence="1 2">
    <name type="scientific">Cellulomonas alba</name>
    <dbReference type="NCBI Taxonomy" id="3053467"/>
    <lineage>
        <taxon>Bacteria</taxon>
        <taxon>Bacillati</taxon>
        <taxon>Actinomycetota</taxon>
        <taxon>Actinomycetes</taxon>
        <taxon>Micrococcales</taxon>
        <taxon>Cellulomonadaceae</taxon>
        <taxon>Cellulomonas</taxon>
    </lineage>
</organism>
<comment type="caution">
    <text evidence="1">The sequence shown here is derived from an EMBL/GenBank/DDBJ whole genome shotgun (WGS) entry which is preliminary data.</text>
</comment>
<dbReference type="RefSeq" id="WP_289452993.1">
    <property type="nucleotide sequence ID" value="NZ_JAUCGQ010000001.1"/>
</dbReference>
<keyword evidence="2" id="KW-1185">Reference proteome</keyword>
<dbReference type="EMBL" id="JAUCGQ010000001">
    <property type="protein sequence ID" value="MDM7853470.1"/>
    <property type="molecule type" value="Genomic_DNA"/>
</dbReference>
<evidence type="ECO:0008006" key="3">
    <source>
        <dbReference type="Google" id="ProtNLM"/>
    </source>
</evidence>
<name>A0ABT7SBB1_9CELL</name>
<proteinExistence type="predicted"/>
<accession>A0ABT7SBB1</accession>
<evidence type="ECO:0000313" key="1">
    <source>
        <dbReference type="EMBL" id="MDM7853470.1"/>
    </source>
</evidence>
<dbReference type="Proteomes" id="UP001529338">
    <property type="component" value="Unassembled WGS sequence"/>
</dbReference>
<evidence type="ECO:0000313" key="2">
    <source>
        <dbReference type="Proteomes" id="UP001529338"/>
    </source>
</evidence>
<protein>
    <recommendedName>
        <fullName evidence="3">Peptidase M11 gametolysin domain-containing protein</fullName>
    </recommendedName>
</protein>
<reference evidence="1 2" key="1">
    <citation type="submission" date="2023-06" db="EMBL/GenBank/DDBJ databases">
        <title>Cellulomonas sp. MW4 Whole genome sequence.</title>
        <authorList>
            <person name="Park S."/>
        </authorList>
    </citation>
    <scope>NUCLEOTIDE SEQUENCE [LARGE SCALE GENOMIC DNA]</scope>
    <source>
        <strain evidence="1 2">MW4</strain>
    </source>
</reference>
<sequence length="262" mass="28422">MNNAMSGTCGVGVVLVNGPAGSAAEFTMGEIIDVTIGLTRGWDVLYRLSSNSPVRPRLLFTADYKFVTLSVDPTTVPFPTNGSPTNADYTAREPLWRDPALTAMGYSTGTGGIASYNRDLLNKAWSVGSATSAYTVFITKYNAAWMAYTYASSAYMVLQYPWLSAGTSAFPGRGWGNSWPMAYAHETGHIFQAPDEYFASHCTRTSVHGALHIPNANCELVDKDTTSFPCLMSHNTENVCSPTVRTWGWVDDNHDGVLDVTP</sequence>
<gene>
    <name evidence="1" type="ORF">QRT04_00865</name>
</gene>